<evidence type="ECO:0000313" key="5">
    <source>
        <dbReference type="Proteomes" id="UP000663827"/>
    </source>
</evidence>
<dbReference type="InterPro" id="IPR019734">
    <property type="entry name" value="TPR_rpt"/>
</dbReference>
<feature type="domain" description="CHAT" evidence="3">
    <location>
        <begin position="419"/>
        <end position="699"/>
    </location>
</feature>
<dbReference type="SUPFAM" id="SSF81901">
    <property type="entry name" value="HCP-like"/>
    <property type="match status" value="1"/>
</dbReference>
<dbReference type="PROSITE" id="PS50005">
    <property type="entry name" value="TPR"/>
    <property type="match status" value="1"/>
</dbReference>
<keyword evidence="1" id="KW-0802">TPR repeat</keyword>
<feature type="repeat" description="TPR" evidence="1">
    <location>
        <begin position="38"/>
        <end position="71"/>
    </location>
</feature>
<dbReference type="AlphaFoldDB" id="A0A8H3I2C6"/>
<evidence type="ECO:0000313" key="4">
    <source>
        <dbReference type="EMBL" id="CAE7226855.1"/>
    </source>
</evidence>
<dbReference type="Proteomes" id="UP000663827">
    <property type="component" value="Unassembled WGS sequence"/>
</dbReference>
<dbReference type="EMBL" id="CAJNJQ010006330">
    <property type="protein sequence ID" value="CAE7226855.1"/>
    <property type="molecule type" value="Genomic_DNA"/>
</dbReference>
<dbReference type="InterPro" id="IPR024983">
    <property type="entry name" value="CHAT_dom"/>
</dbReference>
<organism evidence="4 5">
    <name type="scientific">Rhizoctonia solani</name>
    <dbReference type="NCBI Taxonomy" id="456999"/>
    <lineage>
        <taxon>Eukaryota</taxon>
        <taxon>Fungi</taxon>
        <taxon>Dikarya</taxon>
        <taxon>Basidiomycota</taxon>
        <taxon>Agaricomycotina</taxon>
        <taxon>Agaricomycetes</taxon>
        <taxon>Cantharellales</taxon>
        <taxon>Ceratobasidiaceae</taxon>
        <taxon>Rhizoctonia</taxon>
    </lineage>
</organism>
<evidence type="ECO:0000256" key="2">
    <source>
        <dbReference type="SAM" id="MobiDB-lite"/>
    </source>
</evidence>
<accession>A0A8H3I2C6</accession>
<sequence>MRLGKLHDFEKSNDYFLRALALTPQDHPDTSRRFAYLGSSYASRFQSLGQLEDLEKATDYFTRAIALTPKDHSAISYQLAGLGATYRDRFGHLHEPEDLQKAIEHQSRALLSVPYDHPDLPTQHFNLALTYFLSFEHTGDISHMEEALTSFRQASQLSTGAPRERFRHALQWATIAPKHEGLNCLEAYRVTISLLPQFIWLGTTSNQRYQDLLTAENLAINAACVAILSSEYSLALEWLEHARCVVWNQSLMLRSPLDELHRSHPDLATRLQELSNQLHHAGSNSQSQVFPGLSSSSTPEQAGQQRIRLAREYQHLLEQARQLPGFEKLLQPAAASSLIRAARNGPVVVINCHADRCDALFILPGQDNIAHLSLPGFSESKAKHARSELEKSLTRMRLRERGVRVKQEQGPKPEIGSVLATVWNNIVKPVLDYLGYMNNASKDGLPHITWCPTGTLSFLPLHAAGDYDQPESRVFDYVISSYTPTLSAIISSTPAPLNCDCRVLAIGQANTPGHNPLPGTIRELSSVKARVENIAGYSQLIDGQATTTAVLDAMEQHEWVHLACHAHQNVKDPTKSRFYLHDGTLDLAAINLRSFKNKGLAFLSACQTATGDGQLPDEAIHLASGMLMAGYPSVIASMWSVVDDDAPCVADKVYAHLMEDGELKNGEASKALHHAVAALRDKVGEREFGRWVPYIHIGS</sequence>
<proteinExistence type="predicted"/>
<dbReference type="Gene3D" id="1.25.40.10">
    <property type="entry name" value="Tetratricopeptide repeat domain"/>
    <property type="match status" value="1"/>
</dbReference>
<evidence type="ECO:0000256" key="1">
    <source>
        <dbReference type="PROSITE-ProRule" id="PRU00339"/>
    </source>
</evidence>
<dbReference type="Pfam" id="PF12770">
    <property type="entry name" value="CHAT"/>
    <property type="match status" value="1"/>
</dbReference>
<protein>
    <recommendedName>
        <fullName evidence="3">CHAT domain-containing protein</fullName>
    </recommendedName>
</protein>
<gene>
    <name evidence="4" type="ORF">RDB_LOCUS177124</name>
</gene>
<evidence type="ECO:0000259" key="3">
    <source>
        <dbReference type="Pfam" id="PF12770"/>
    </source>
</evidence>
<comment type="caution">
    <text evidence="4">The sequence shown here is derived from an EMBL/GenBank/DDBJ whole genome shotgun (WGS) entry which is preliminary data.</text>
</comment>
<dbReference type="InterPro" id="IPR011990">
    <property type="entry name" value="TPR-like_helical_dom_sf"/>
</dbReference>
<feature type="region of interest" description="Disordered" evidence="2">
    <location>
        <begin position="282"/>
        <end position="301"/>
    </location>
</feature>
<reference evidence="4" key="1">
    <citation type="submission" date="2021-01" db="EMBL/GenBank/DDBJ databases">
        <authorList>
            <person name="Kaushik A."/>
        </authorList>
    </citation>
    <scope>NUCLEOTIDE SEQUENCE</scope>
    <source>
        <strain evidence="4">AG5</strain>
    </source>
</reference>
<name>A0A8H3I2C6_9AGAM</name>